<accession>A0A0B6Y726</accession>
<gene>
    <name evidence="2" type="primary">ORF13064</name>
</gene>
<evidence type="ECO:0000256" key="1">
    <source>
        <dbReference type="SAM" id="MobiDB-lite"/>
    </source>
</evidence>
<feature type="non-terminal residue" evidence="2">
    <location>
        <position position="86"/>
    </location>
</feature>
<protein>
    <submittedName>
        <fullName evidence="2">Uncharacterized protein</fullName>
    </submittedName>
</protein>
<feature type="region of interest" description="Disordered" evidence="1">
    <location>
        <begin position="38"/>
        <end position="70"/>
    </location>
</feature>
<feature type="non-terminal residue" evidence="2">
    <location>
        <position position="1"/>
    </location>
</feature>
<dbReference type="AlphaFoldDB" id="A0A0B6Y726"/>
<dbReference type="EMBL" id="HACG01004430">
    <property type="protein sequence ID" value="CEK51295.1"/>
    <property type="molecule type" value="Transcribed_RNA"/>
</dbReference>
<organism evidence="2">
    <name type="scientific">Arion vulgaris</name>
    <dbReference type="NCBI Taxonomy" id="1028688"/>
    <lineage>
        <taxon>Eukaryota</taxon>
        <taxon>Metazoa</taxon>
        <taxon>Spiralia</taxon>
        <taxon>Lophotrochozoa</taxon>
        <taxon>Mollusca</taxon>
        <taxon>Gastropoda</taxon>
        <taxon>Heterobranchia</taxon>
        <taxon>Euthyneura</taxon>
        <taxon>Panpulmonata</taxon>
        <taxon>Eupulmonata</taxon>
        <taxon>Stylommatophora</taxon>
        <taxon>Helicina</taxon>
        <taxon>Arionoidea</taxon>
        <taxon>Arionidae</taxon>
        <taxon>Arion</taxon>
    </lineage>
</organism>
<reference evidence="2" key="1">
    <citation type="submission" date="2014-12" db="EMBL/GenBank/DDBJ databases">
        <title>Insight into the proteome of Arion vulgaris.</title>
        <authorList>
            <person name="Aradska J."/>
            <person name="Bulat T."/>
            <person name="Smidak R."/>
            <person name="Sarate P."/>
            <person name="Gangsoo J."/>
            <person name="Sialana F."/>
            <person name="Bilban M."/>
            <person name="Lubec G."/>
        </authorList>
    </citation>
    <scope>NUCLEOTIDE SEQUENCE</scope>
    <source>
        <tissue evidence="2">Skin</tissue>
    </source>
</reference>
<sequence length="86" mass="8882">EPSPALSRCATSAECLVRSSSEGNIVADPHELLEKLRASNTSVSPAGKERTGTVPNSSGVHEDVTHQTPLTECLTSTSHGAIAAVE</sequence>
<proteinExistence type="predicted"/>
<evidence type="ECO:0000313" key="2">
    <source>
        <dbReference type="EMBL" id="CEK51295.1"/>
    </source>
</evidence>
<name>A0A0B6Y726_9EUPU</name>